<dbReference type="PANTHER" id="PTHR12126:SF11">
    <property type="entry name" value="NADH DEHYDROGENASE [UBIQUINONE] 1 ALPHA SUBCOMPLEX SUBUNIT 9, MITOCHONDRIAL"/>
    <property type="match status" value="1"/>
</dbReference>
<evidence type="ECO:0000313" key="2">
    <source>
        <dbReference type="EMBL" id="MFD2418767.1"/>
    </source>
</evidence>
<accession>A0ABW5FWC4</accession>
<gene>
    <name evidence="2" type="ORF">ACFSXZ_20785</name>
</gene>
<dbReference type="InterPro" id="IPR051207">
    <property type="entry name" value="ComplexI_NDUFA9_subunit"/>
</dbReference>
<proteinExistence type="predicted"/>
<evidence type="ECO:0000313" key="3">
    <source>
        <dbReference type="Proteomes" id="UP001597417"/>
    </source>
</evidence>
<comment type="caution">
    <text evidence="2">The sequence shown here is derived from an EMBL/GenBank/DDBJ whole genome shotgun (WGS) entry which is preliminary data.</text>
</comment>
<dbReference type="InterPro" id="IPR036291">
    <property type="entry name" value="NAD(P)-bd_dom_sf"/>
</dbReference>
<feature type="domain" description="NAD(P)-binding" evidence="1">
    <location>
        <begin position="9"/>
        <end position="140"/>
    </location>
</feature>
<sequence>MTESILVTGATGTLGRVVAERLLAGGHRVNVLSRRSAPSGTPYRWHTGDLHTGAGVDAAVAGVNAIVHCATTMRRGGDEAATRRLVDAVRRSGSPRLVYISIVGIDRVPFRYYRAKLAAERLIEESGLPWTILRTTQFHDLIVAFSAVQRRLPVTFALRRVRFQPIDVREVADRLATLAVDEPAGRVADMGGPEVREEREFARLYLRAVGRRRPVVPVRLPGGLGRAYRDGAHLTPEHAVGTITFEEFLRSRYS</sequence>
<dbReference type="SUPFAM" id="SSF51735">
    <property type="entry name" value="NAD(P)-binding Rossmann-fold domains"/>
    <property type="match status" value="1"/>
</dbReference>
<dbReference type="Pfam" id="PF13460">
    <property type="entry name" value="NAD_binding_10"/>
    <property type="match status" value="1"/>
</dbReference>
<dbReference type="RefSeq" id="WP_378266771.1">
    <property type="nucleotide sequence ID" value="NZ_JBHUKR010000009.1"/>
</dbReference>
<name>A0ABW5FWC4_9PSEU</name>
<evidence type="ECO:0000259" key="1">
    <source>
        <dbReference type="Pfam" id="PF13460"/>
    </source>
</evidence>
<dbReference type="PANTHER" id="PTHR12126">
    <property type="entry name" value="NADH-UBIQUINONE OXIDOREDUCTASE 39 KDA SUBUNIT-RELATED"/>
    <property type="match status" value="1"/>
</dbReference>
<keyword evidence="3" id="KW-1185">Reference proteome</keyword>
<dbReference type="EMBL" id="JBHUKR010000009">
    <property type="protein sequence ID" value="MFD2418767.1"/>
    <property type="molecule type" value="Genomic_DNA"/>
</dbReference>
<dbReference type="Gene3D" id="3.40.50.720">
    <property type="entry name" value="NAD(P)-binding Rossmann-like Domain"/>
    <property type="match status" value="1"/>
</dbReference>
<dbReference type="InterPro" id="IPR016040">
    <property type="entry name" value="NAD(P)-bd_dom"/>
</dbReference>
<reference evidence="3" key="1">
    <citation type="journal article" date="2019" name="Int. J. Syst. Evol. Microbiol.">
        <title>The Global Catalogue of Microorganisms (GCM) 10K type strain sequencing project: providing services to taxonomists for standard genome sequencing and annotation.</title>
        <authorList>
            <consortium name="The Broad Institute Genomics Platform"/>
            <consortium name="The Broad Institute Genome Sequencing Center for Infectious Disease"/>
            <person name="Wu L."/>
            <person name="Ma J."/>
        </authorList>
    </citation>
    <scope>NUCLEOTIDE SEQUENCE [LARGE SCALE GENOMIC DNA]</scope>
    <source>
        <strain evidence="3">CGMCC 4.7645</strain>
    </source>
</reference>
<organism evidence="2 3">
    <name type="scientific">Amycolatopsis pigmentata</name>
    <dbReference type="NCBI Taxonomy" id="450801"/>
    <lineage>
        <taxon>Bacteria</taxon>
        <taxon>Bacillati</taxon>
        <taxon>Actinomycetota</taxon>
        <taxon>Actinomycetes</taxon>
        <taxon>Pseudonocardiales</taxon>
        <taxon>Pseudonocardiaceae</taxon>
        <taxon>Amycolatopsis</taxon>
    </lineage>
</organism>
<protein>
    <submittedName>
        <fullName evidence="2">SDR family oxidoreductase</fullName>
    </submittedName>
</protein>
<dbReference type="Proteomes" id="UP001597417">
    <property type="component" value="Unassembled WGS sequence"/>
</dbReference>